<dbReference type="EMBL" id="CP009922">
    <property type="protein sequence ID" value="AKG44201.1"/>
    <property type="molecule type" value="Genomic_DNA"/>
</dbReference>
<dbReference type="GO" id="GO:0006355">
    <property type="term" value="P:regulation of DNA-templated transcription"/>
    <property type="evidence" value="ECO:0007669"/>
    <property type="project" value="InterPro"/>
</dbReference>
<gene>
    <name evidence="5" type="ORF">SXIM_28170</name>
</gene>
<dbReference type="SMART" id="SM00421">
    <property type="entry name" value="HTH_LUXR"/>
    <property type="match status" value="1"/>
</dbReference>
<keyword evidence="6" id="KW-1185">Reference proteome</keyword>
<dbReference type="GO" id="GO:0003677">
    <property type="term" value="F:DNA binding"/>
    <property type="evidence" value="ECO:0007669"/>
    <property type="project" value="UniProtKB-KW"/>
</dbReference>
<dbReference type="STRING" id="408015.SXIM_28170"/>
<name>A0A0F7CP81_9ACTN</name>
<dbReference type="InterPro" id="IPR016032">
    <property type="entry name" value="Sig_transdc_resp-reg_C-effctor"/>
</dbReference>
<evidence type="ECO:0000256" key="3">
    <source>
        <dbReference type="ARBA" id="ARBA00023163"/>
    </source>
</evidence>
<dbReference type="AlphaFoldDB" id="A0A0F7CP81"/>
<dbReference type="PRINTS" id="PR00038">
    <property type="entry name" value="HTHLUXR"/>
</dbReference>
<keyword evidence="3" id="KW-0804">Transcription</keyword>
<dbReference type="Gene3D" id="1.10.10.10">
    <property type="entry name" value="Winged helix-like DNA-binding domain superfamily/Winged helix DNA-binding domain"/>
    <property type="match status" value="1"/>
</dbReference>
<evidence type="ECO:0000256" key="1">
    <source>
        <dbReference type="ARBA" id="ARBA00023015"/>
    </source>
</evidence>
<dbReference type="HOGENOM" id="CLU_000445_90_10_11"/>
<sequence>MIGIGSGLLRYGVERMLQLPPGVEVRAVAGLGGALAAGLGAGDVLIALLGEVEESSAAELRQREERGAKIMLLIDDDGLVELPKVTGLRAGFMKIGNVNETTLNRGLAAVAQGKVAIPPELAHDLLVLATQRHEPARSQLRLTPREQQALVLMVDGMSNKQIGRRLQISEHGAKRLVANILAKMDCNNRTLAVSRALREGLYERYARAT</sequence>
<evidence type="ECO:0000256" key="2">
    <source>
        <dbReference type="ARBA" id="ARBA00023125"/>
    </source>
</evidence>
<dbReference type="PANTHER" id="PTHR44688:SF25">
    <property type="entry name" value="HTH LUXR-TYPE DOMAIN-CONTAINING PROTEIN"/>
    <property type="match status" value="1"/>
</dbReference>
<dbReference type="RefSeq" id="WP_052385270.1">
    <property type="nucleotide sequence ID" value="NZ_CP009922.3"/>
</dbReference>
<keyword evidence="1" id="KW-0805">Transcription regulation</keyword>
<dbReference type="PANTHER" id="PTHR44688">
    <property type="entry name" value="DNA-BINDING TRANSCRIPTIONAL ACTIVATOR DEVR_DOSR"/>
    <property type="match status" value="1"/>
</dbReference>
<dbReference type="PATRIC" id="fig|408015.6.peg.2854"/>
<feature type="domain" description="HTH luxR-type" evidence="4">
    <location>
        <begin position="135"/>
        <end position="200"/>
    </location>
</feature>
<dbReference type="CDD" id="cd06170">
    <property type="entry name" value="LuxR_C_like"/>
    <property type="match status" value="1"/>
</dbReference>
<dbReference type="InterPro" id="IPR036388">
    <property type="entry name" value="WH-like_DNA-bd_sf"/>
</dbReference>
<dbReference type="InterPro" id="IPR000792">
    <property type="entry name" value="Tscrpt_reg_LuxR_C"/>
</dbReference>
<dbReference type="Proteomes" id="UP000034034">
    <property type="component" value="Chromosome"/>
</dbReference>
<organism evidence="5 6">
    <name type="scientific">Streptomyces xiamenensis</name>
    <dbReference type="NCBI Taxonomy" id="408015"/>
    <lineage>
        <taxon>Bacteria</taxon>
        <taxon>Bacillati</taxon>
        <taxon>Actinomycetota</taxon>
        <taxon>Actinomycetes</taxon>
        <taxon>Kitasatosporales</taxon>
        <taxon>Streptomycetaceae</taxon>
        <taxon>Streptomyces</taxon>
    </lineage>
</organism>
<dbReference type="KEGG" id="sxi:SXIM_28170"/>
<protein>
    <submittedName>
        <fullName evidence="5">AsuR1</fullName>
    </submittedName>
</protein>
<accession>A0A0F7CP81</accession>
<dbReference type="Pfam" id="PF00196">
    <property type="entry name" value="GerE"/>
    <property type="match status" value="1"/>
</dbReference>
<evidence type="ECO:0000313" key="6">
    <source>
        <dbReference type="Proteomes" id="UP000034034"/>
    </source>
</evidence>
<keyword evidence="2" id="KW-0238">DNA-binding</keyword>
<dbReference type="SUPFAM" id="SSF46894">
    <property type="entry name" value="C-terminal effector domain of the bipartite response regulators"/>
    <property type="match status" value="1"/>
</dbReference>
<dbReference type="PROSITE" id="PS50043">
    <property type="entry name" value="HTH_LUXR_2"/>
    <property type="match status" value="1"/>
</dbReference>
<evidence type="ECO:0000259" key="4">
    <source>
        <dbReference type="PROSITE" id="PS50043"/>
    </source>
</evidence>
<proteinExistence type="predicted"/>
<evidence type="ECO:0000313" key="5">
    <source>
        <dbReference type="EMBL" id="AKG44201.1"/>
    </source>
</evidence>
<reference evidence="5" key="1">
    <citation type="submission" date="2019-08" db="EMBL/GenBank/DDBJ databases">
        <title>Complete genome sequence of a mangrove-derived Streptomyces xiamenensis.</title>
        <authorList>
            <person name="Xu J."/>
        </authorList>
    </citation>
    <scope>NUCLEOTIDE SEQUENCE</scope>
    <source>
        <strain evidence="5">318</strain>
    </source>
</reference>